<evidence type="ECO:0000256" key="1">
    <source>
        <dbReference type="ARBA" id="ARBA00004123"/>
    </source>
</evidence>
<gene>
    <name evidence="8" type="ORF">BRAFLDRAFT_65983</name>
</gene>
<feature type="compositionally biased region" description="Polar residues" evidence="6">
    <location>
        <begin position="166"/>
        <end position="176"/>
    </location>
</feature>
<evidence type="ECO:0000256" key="2">
    <source>
        <dbReference type="ARBA" id="ARBA00022491"/>
    </source>
</evidence>
<dbReference type="InterPro" id="IPR050370">
    <property type="entry name" value="HES_HEY"/>
</dbReference>
<evidence type="ECO:0000313" key="8">
    <source>
        <dbReference type="EMBL" id="EEN52276.1"/>
    </source>
</evidence>
<dbReference type="InterPro" id="IPR036638">
    <property type="entry name" value="HLH_DNA-bd_sf"/>
</dbReference>
<protein>
    <recommendedName>
        <fullName evidence="7">BHLH domain-containing protein</fullName>
    </recommendedName>
</protein>
<sequence>MSSGRRQRQACGKLEKAEILEMTVEYIRYLQEERRHARHLFGAQYWTTSYAFYRMGYGDCMRDVHNYFGSIGTGGVSTPDVSGHNHLMNYLQHKATLSGASPIGISQSDRRGYVHGDARLRQSYANSSCLSRPEGLRSQGTSPTSCSHIHLEHAQNITDVPKTTQYLQTPRSSNSPDLDGLETSYYSEFESQREHTMK</sequence>
<dbReference type="PROSITE" id="PS50888">
    <property type="entry name" value="BHLH"/>
    <property type="match status" value="1"/>
</dbReference>
<dbReference type="SUPFAM" id="SSF47459">
    <property type="entry name" value="HLH, helix-loop-helix DNA-binding domain"/>
    <property type="match status" value="1"/>
</dbReference>
<dbReference type="InterPro" id="IPR011598">
    <property type="entry name" value="bHLH_dom"/>
</dbReference>
<organism>
    <name type="scientific">Branchiostoma floridae</name>
    <name type="common">Florida lancelet</name>
    <name type="synonym">Amphioxus</name>
    <dbReference type="NCBI Taxonomy" id="7739"/>
    <lineage>
        <taxon>Eukaryota</taxon>
        <taxon>Metazoa</taxon>
        <taxon>Chordata</taxon>
        <taxon>Cephalochordata</taxon>
        <taxon>Leptocardii</taxon>
        <taxon>Amphioxiformes</taxon>
        <taxon>Branchiostomatidae</taxon>
        <taxon>Branchiostoma</taxon>
    </lineage>
</organism>
<dbReference type="Pfam" id="PF00010">
    <property type="entry name" value="HLH"/>
    <property type="match status" value="1"/>
</dbReference>
<keyword evidence="5" id="KW-0539">Nucleus</keyword>
<dbReference type="PANTHER" id="PTHR10985">
    <property type="entry name" value="BASIC HELIX-LOOP-HELIX TRANSCRIPTION FACTOR, HES-RELATED"/>
    <property type="match status" value="1"/>
</dbReference>
<keyword evidence="2" id="KW-0678">Repressor</keyword>
<feature type="domain" description="BHLH" evidence="7">
    <location>
        <begin position="1"/>
        <end position="30"/>
    </location>
</feature>
<dbReference type="EMBL" id="GG666583">
    <property type="protein sequence ID" value="EEN52276.1"/>
    <property type="molecule type" value="Genomic_DNA"/>
</dbReference>
<accession>C3Z613</accession>
<dbReference type="FunFam" id="4.10.280.10:FF:000203">
    <property type="entry name" value="Uncharacterized protein"/>
    <property type="match status" value="1"/>
</dbReference>
<name>C3Z613_BRAFL</name>
<keyword evidence="3" id="KW-0805">Transcription regulation</keyword>
<dbReference type="GO" id="GO:0046983">
    <property type="term" value="F:protein dimerization activity"/>
    <property type="evidence" value="ECO:0007669"/>
    <property type="project" value="InterPro"/>
</dbReference>
<dbReference type="AlphaFoldDB" id="C3Z613"/>
<comment type="subcellular location">
    <subcellularLocation>
        <location evidence="1">Nucleus</location>
    </subcellularLocation>
</comment>
<evidence type="ECO:0000256" key="6">
    <source>
        <dbReference type="SAM" id="MobiDB-lite"/>
    </source>
</evidence>
<dbReference type="GO" id="GO:0005634">
    <property type="term" value="C:nucleus"/>
    <property type="evidence" value="ECO:0007669"/>
    <property type="project" value="UniProtKB-SubCell"/>
</dbReference>
<evidence type="ECO:0000256" key="4">
    <source>
        <dbReference type="ARBA" id="ARBA00023163"/>
    </source>
</evidence>
<dbReference type="Gene3D" id="4.10.280.10">
    <property type="entry name" value="Helix-loop-helix DNA-binding domain"/>
    <property type="match status" value="1"/>
</dbReference>
<evidence type="ECO:0000256" key="3">
    <source>
        <dbReference type="ARBA" id="ARBA00023015"/>
    </source>
</evidence>
<dbReference type="InParanoid" id="C3Z613"/>
<reference evidence="8" key="1">
    <citation type="journal article" date="2008" name="Nature">
        <title>The amphioxus genome and the evolution of the chordate karyotype.</title>
        <authorList>
            <consortium name="US DOE Joint Genome Institute (JGI-PGF)"/>
            <person name="Putnam N.H."/>
            <person name="Butts T."/>
            <person name="Ferrier D.E.K."/>
            <person name="Furlong R.F."/>
            <person name="Hellsten U."/>
            <person name="Kawashima T."/>
            <person name="Robinson-Rechavi M."/>
            <person name="Shoguchi E."/>
            <person name="Terry A."/>
            <person name="Yu J.-K."/>
            <person name="Benito-Gutierrez E.L."/>
            <person name="Dubchak I."/>
            <person name="Garcia-Fernandez J."/>
            <person name="Gibson-Brown J.J."/>
            <person name="Grigoriev I.V."/>
            <person name="Horton A.C."/>
            <person name="de Jong P.J."/>
            <person name="Jurka J."/>
            <person name="Kapitonov V.V."/>
            <person name="Kohara Y."/>
            <person name="Kuroki Y."/>
            <person name="Lindquist E."/>
            <person name="Lucas S."/>
            <person name="Osoegawa K."/>
            <person name="Pennacchio L.A."/>
            <person name="Salamov A.A."/>
            <person name="Satou Y."/>
            <person name="Sauka-Spengler T."/>
            <person name="Schmutz J."/>
            <person name="Shin-I T."/>
            <person name="Toyoda A."/>
            <person name="Bronner-Fraser M."/>
            <person name="Fujiyama A."/>
            <person name="Holland L.Z."/>
            <person name="Holland P.W.H."/>
            <person name="Satoh N."/>
            <person name="Rokhsar D.S."/>
        </authorList>
    </citation>
    <scope>NUCLEOTIDE SEQUENCE [LARGE SCALE GENOMIC DNA]</scope>
    <source>
        <strain evidence="8">S238N-H82</strain>
        <tissue evidence="8">Testes</tissue>
    </source>
</reference>
<dbReference type="SUPFAM" id="SSF158457">
    <property type="entry name" value="Orange domain-like"/>
    <property type="match status" value="1"/>
</dbReference>
<proteinExistence type="predicted"/>
<evidence type="ECO:0000256" key="5">
    <source>
        <dbReference type="ARBA" id="ARBA00023242"/>
    </source>
</evidence>
<keyword evidence="4" id="KW-0804">Transcription</keyword>
<feature type="region of interest" description="Disordered" evidence="6">
    <location>
        <begin position="166"/>
        <end position="198"/>
    </location>
</feature>
<evidence type="ECO:0000259" key="7">
    <source>
        <dbReference type="PROSITE" id="PS50888"/>
    </source>
</evidence>